<dbReference type="EMBL" id="JAPWDV010000001">
    <property type="protein sequence ID" value="KAJ6225432.1"/>
    <property type="molecule type" value="Genomic_DNA"/>
</dbReference>
<dbReference type="AlphaFoldDB" id="A0A9Q0MJC3"/>
<accession>A0A9Q0MJC3</accession>
<evidence type="ECO:0000313" key="2">
    <source>
        <dbReference type="EMBL" id="KAJ6225432.1"/>
    </source>
</evidence>
<evidence type="ECO:0000256" key="1">
    <source>
        <dbReference type="SAM" id="MobiDB-lite"/>
    </source>
</evidence>
<keyword evidence="3" id="KW-1185">Reference proteome</keyword>
<comment type="caution">
    <text evidence="2">The sequence shown here is derived from an EMBL/GenBank/DDBJ whole genome shotgun (WGS) entry which is preliminary data.</text>
</comment>
<reference evidence="2" key="1">
    <citation type="submission" date="2022-12" db="EMBL/GenBank/DDBJ databases">
        <title>Genome assemblies of Blomia tropicalis.</title>
        <authorList>
            <person name="Cui Y."/>
        </authorList>
    </citation>
    <scope>NUCLEOTIDE SEQUENCE</scope>
    <source>
        <tissue evidence="2">Adult mites</tissue>
    </source>
</reference>
<dbReference type="Proteomes" id="UP001142055">
    <property type="component" value="Chromosome 1"/>
</dbReference>
<sequence length="87" mass="9551">MIQANVVDHSNQQILSKEHENGNVTAKHPTNTTNTTQPSVSKSTPVDKEILDSHNSTTPDPNSSSYSIMSNMNMIIGFVVLKIFISH</sequence>
<gene>
    <name evidence="2" type="ORF">RDWZM_003977</name>
</gene>
<protein>
    <submittedName>
        <fullName evidence="2">Uncharacterized protein</fullName>
    </submittedName>
</protein>
<proteinExistence type="predicted"/>
<evidence type="ECO:0000313" key="3">
    <source>
        <dbReference type="Proteomes" id="UP001142055"/>
    </source>
</evidence>
<feature type="region of interest" description="Disordered" evidence="1">
    <location>
        <begin position="1"/>
        <end position="64"/>
    </location>
</feature>
<organism evidence="2 3">
    <name type="scientific">Blomia tropicalis</name>
    <name type="common">Mite</name>
    <dbReference type="NCBI Taxonomy" id="40697"/>
    <lineage>
        <taxon>Eukaryota</taxon>
        <taxon>Metazoa</taxon>
        <taxon>Ecdysozoa</taxon>
        <taxon>Arthropoda</taxon>
        <taxon>Chelicerata</taxon>
        <taxon>Arachnida</taxon>
        <taxon>Acari</taxon>
        <taxon>Acariformes</taxon>
        <taxon>Sarcoptiformes</taxon>
        <taxon>Astigmata</taxon>
        <taxon>Glycyphagoidea</taxon>
        <taxon>Echimyopodidae</taxon>
        <taxon>Blomia</taxon>
    </lineage>
</organism>
<name>A0A9Q0MJC3_BLOTA</name>